<evidence type="ECO:0000259" key="3">
    <source>
        <dbReference type="Pfam" id="PF01522"/>
    </source>
</evidence>
<reference evidence="5" key="1">
    <citation type="journal article" date="2019" name="Int. J. Syst. Evol. Microbiol.">
        <title>The Global Catalogue of Microorganisms (GCM) 10K type strain sequencing project: providing services to taxonomists for standard genome sequencing and annotation.</title>
        <authorList>
            <consortium name="The Broad Institute Genomics Platform"/>
            <consortium name="The Broad Institute Genome Sequencing Center for Infectious Disease"/>
            <person name="Wu L."/>
            <person name="Ma J."/>
        </authorList>
    </citation>
    <scope>NUCLEOTIDE SEQUENCE [LARGE SCALE GENOMIC DNA]</scope>
    <source>
        <strain evidence="5">JCM 6835</strain>
    </source>
</reference>
<evidence type="ECO:0000313" key="4">
    <source>
        <dbReference type="EMBL" id="GAA2697131.1"/>
    </source>
</evidence>
<keyword evidence="2" id="KW-0732">Signal</keyword>
<proteinExistence type="predicted"/>
<feature type="domain" description="NodB homology" evidence="3">
    <location>
        <begin position="77"/>
        <end position="215"/>
    </location>
</feature>
<gene>
    <name evidence="4" type="ORF">GCM10010412_091790</name>
</gene>
<dbReference type="Proteomes" id="UP001501666">
    <property type="component" value="Unassembled WGS sequence"/>
</dbReference>
<dbReference type="PANTHER" id="PTHR34216:SF3">
    <property type="entry name" value="POLY-BETA-1,6-N-ACETYL-D-GLUCOSAMINE N-DEACETYLASE"/>
    <property type="match status" value="1"/>
</dbReference>
<dbReference type="RefSeq" id="WP_346156296.1">
    <property type="nucleotide sequence ID" value="NZ_BAAATE010000046.1"/>
</dbReference>
<dbReference type="Pfam" id="PF01522">
    <property type="entry name" value="Polysacc_deac_1"/>
    <property type="match status" value="1"/>
</dbReference>
<accession>A0ABP6FQ78</accession>
<dbReference type="CDD" id="cd10918">
    <property type="entry name" value="CE4_NodB_like_5s_6s"/>
    <property type="match status" value="1"/>
</dbReference>
<dbReference type="InterPro" id="IPR002509">
    <property type="entry name" value="NODB_dom"/>
</dbReference>
<dbReference type="InterPro" id="IPR051398">
    <property type="entry name" value="Polysacch_Deacetylase"/>
</dbReference>
<organism evidence="4 5">
    <name type="scientific">Nonomuraea recticatena</name>
    <dbReference type="NCBI Taxonomy" id="46178"/>
    <lineage>
        <taxon>Bacteria</taxon>
        <taxon>Bacillati</taxon>
        <taxon>Actinomycetota</taxon>
        <taxon>Actinomycetes</taxon>
        <taxon>Streptosporangiales</taxon>
        <taxon>Streptosporangiaceae</taxon>
        <taxon>Nonomuraea</taxon>
    </lineage>
</organism>
<protein>
    <recommendedName>
        <fullName evidence="3">NodB homology domain-containing protein</fullName>
    </recommendedName>
</protein>
<dbReference type="Gene3D" id="3.20.20.370">
    <property type="entry name" value="Glycoside hydrolase/deacetylase"/>
    <property type="match status" value="1"/>
</dbReference>
<keyword evidence="5" id="KW-1185">Reference proteome</keyword>
<dbReference type="InterPro" id="IPR011330">
    <property type="entry name" value="Glyco_hydro/deAcase_b/a-brl"/>
</dbReference>
<comment type="subcellular location">
    <subcellularLocation>
        <location evidence="1">Secreted</location>
    </subcellularLocation>
</comment>
<sequence>MTDHGFEQHRTALREGRYLRVVNYHNTPHSMAGQLREELAAYASSFACVTLEDLDHFYATGEWRLDRPGFIPVFYEGYLNNATVAAPICDELGIVAWFPVITRFIDCPVPDQRAFAQAHHIDLVEEELGMDRLAMTWDEVAAIAERHVVIPHTGSHEEIAKVLSAEDVEREIVKPRRDVERVTGREAAAFVWLYGTPYGTSPAQDAAVRDAGYRYQISNTMIQRIGRGILTPS</sequence>
<dbReference type="SUPFAM" id="SSF88713">
    <property type="entry name" value="Glycoside hydrolase/deacetylase"/>
    <property type="match status" value="1"/>
</dbReference>
<comment type="caution">
    <text evidence="4">The sequence shown here is derived from an EMBL/GenBank/DDBJ whole genome shotgun (WGS) entry which is preliminary data.</text>
</comment>
<evidence type="ECO:0000256" key="2">
    <source>
        <dbReference type="ARBA" id="ARBA00022729"/>
    </source>
</evidence>
<name>A0ABP6FQ78_9ACTN</name>
<dbReference type="EMBL" id="BAAATE010000046">
    <property type="protein sequence ID" value="GAA2697131.1"/>
    <property type="molecule type" value="Genomic_DNA"/>
</dbReference>
<evidence type="ECO:0000313" key="5">
    <source>
        <dbReference type="Proteomes" id="UP001501666"/>
    </source>
</evidence>
<dbReference type="PANTHER" id="PTHR34216">
    <property type="match status" value="1"/>
</dbReference>
<evidence type="ECO:0000256" key="1">
    <source>
        <dbReference type="ARBA" id="ARBA00004613"/>
    </source>
</evidence>